<evidence type="ECO:0000256" key="1">
    <source>
        <dbReference type="ARBA" id="ARBA00004496"/>
    </source>
</evidence>
<feature type="domain" description="Sigma-54 factor interaction" evidence="12">
    <location>
        <begin position="143"/>
        <end position="372"/>
    </location>
</feature>
<comment type="subcellular location">
    <subcellularLocation>
        <location evidence="1">Cytoplasm</location>
    </subcellularLocation>
</comment>
<dbReference type="FunFam" id="1.10.8.60:FF:000014">
    <property type="entry name" value="DNA-binding transcriptional regulator NtrC"/>
    <property type="match status" value="1"/>
</dbReference>
<dbReference type="GO" id="GO:0005524">
    <property type="term" value="F:ATP binding"/>
    <property type="evidence" value="ECO:0007669"/>
    <property type="project" value="UniProtKB-KW"/>
</dbReference>
<dbReference type="PANTHER" id="PTHR32071:SF122">
    <property type="entry name" value="SIGMA FACTOR"/>
    <property type="match status" value="1"/>
</dbReference>
<dbReference type="InterPro" id="IPR025944">
    <property type="entry name" value="Sigma_54_int_dom_CS"/>
</dbReference>
<evidence type="ECO:0000256" key="3">
    <source>
        <dbReference type="ARBA" id="ARBA00022553"/>
    </source>
</evidence>
<keyword evidence="5" id="KW-0067">ATP-binding</keyword>
<dbReference type="PROSITE" id="PS50045">
    <property type="entry name" value="SIGMA54_INTERACT_4"/>
    <property type="match status" value="1"/>
</dbReference>
<dbReference type="Pfam" id="PF00072">
    <property type="entry name" value="Response_reg"/>
    <property type="match status" value="1"/>
</dbReference>
<evidence type="ECO:0000313" key="14">
    <source>
        <dbReference type="EMBL" id="SLM19456.1"/>
    </source>
</evidence>
<keyword evidence="6" id="KW-0902">Two-component regulatory system</keyword>
<dbReference type="Gene3D" id="1.10.10.60">
    <property type="entry name" value="Homeodomain-like"/>
    <property type="match status" value="1"/>
</dbReference>
<evidence type="ECO:0000256" key="5">
    <source>
        <dbReference type="ARBA" id="ARBA00022840"/>
    </source>
</evidence>
<evidence type="ECO:0000256" key="2">
    <source>
        <dbReference type="ARBA" id="ARBA00022490"/>
    </source>
</evidence>
<dbReference type="PROSITE" id="PS50110">
    <property type="entry name" value="RESPONSE_REGULATORY"/>
    <property type="match status" value="1"/>
</dbReference>
<dbReference type="InterPro" id="IPR001789">
    <property type="entry name" value="Sig_transdc_resp-reg_receiver"/>
</dbReference>
<dbReference type="Pfam" id="PF25601">
    <property type="entry name" value="AAA_lid_14"/>
    <property type="match status" value="1"/>
</dbReference>
<keyword evidence="3 11" id="KW-0597">Phosphoprotein</keyword>
<feature type="modified residue" description="4-aspartylphosphate" evidence="11">
    <location>
        <position position="53"/>
    </location>
</feature>
<evidence type="ECO:0000256" key="10">
    <source>
        <dbReference type="ARBA" id="ARBA00023163"/>
    </source>
</evidence>
<evidence type="ECO:0000256" key="7">
    <source>
        <dbReference type="ARBA" id="ARBA00023015"/>
    </source>
</evidence>
<protein>
    <submittedName>
        <fullName evidence="14">Fused response regulator of ato opeon, in two-component system with AtoS: response regulator sigma54 interaction protein</fullName>
    </submittedName>
</protein>
<dbReference type="EMBL" id="FWDO01000005">
    <property type="protein sequence ID" value="SLM19456.1"/>
    <property type="molecule type" value="Genomic_DNA"/>
</dbReference>
<dbReference type="InterPro" id="IPR011006">
    <property type="entry name" value="CheY-like_superfamily"/>
</dbReference>
<keyword evidence="4" id="KW-0547">Nucleotide-binding</keyword>
<dbReference type="InterPro" id="IPR027417">
    <property type="entry name" value="P-loop_NTPase"/>
</dbReference>
<dbReference type="FunFam" id="3.40.50.2300:FF:000018">
    <property type="entry name" value="DNA-binding transcriptional regulator NtrC"/>
    <property type="match status" value="1"/>
</dbReference>
<evidence type="ECO:0000256" key="9">
    <source>
        <dbReference type="ARBA" id="ARBA00023159"/>
    </source>
</evidence>
<evidence type="ECO:0000256" key="8">
    <source>
        <dbReference type="ARBA" id="ARBA00023125"/>
    </source>
</evidence>
<dbReference type="InterPro" id="IPR058031">
    <property type="entry name" value="AAA_lid_NorR"/>
</dbReference>
<dbReference type="GO" id="GO:0000160">
    <property type="term" value="P:phosphorelay signal transduction system"/>
    <property type="evidence" value="ECO:0007669"/>
    <property type="project" value="UniProtKB-KW"/>
</dbReference>
<keyword evidence="9" id="KW-0010">Activator</keyword>
<dbReference type="InterPro" id="IPR009057">
    <property type="entry name" value="Homeodomain-like_sf"/>
</dbReference>
<dbReference type="CDD" id="cd00009">
    <property type="entry name" value="AAA"/>
    <property type="match status" value="1"/>
</dbReference>
<dbReference type="PROSITE" id="PS00688">
    <property type="entry name" value="SIGMA54_INTERACT_3"/>
    <property type="match status" value="1"/>
</dbReference>
<accession>A0A3P3XT73</accession>
<dbReference type="InterPro" id="IPR003593">
    <property type="entry name" value="AAA+_ATPase"/>
</dbReference>
<evidence type="ECO:0000259" key="13">
    <source>
        <dbReference type="PROSITE" id="PS50110"/>
    </source>
</evidence>
<dbReference type="GO" id="GO:0005737">
    <property type="term" value="C:cytoplasm"/>
    <property type="evidence" value="ECO:0007669"/>
    <property type="project" value="UniProtKB-SubCell"/>
</dbReference>
<keyword evidence="10" id="KW-0804">Transcription</keyword>
<dbReference type="PROSITE" id="PS00675">
    <property type="entry name" value="SIGMA54_INTERACT_1"/>
    <property type="match status" value="1"/>
</dbReference>
<feature type="domain" description="Response regulatory" evidence="13">
    <location>
        <begin position="4"/>
        <end position="118"/>
    </location>
</feature>
<dbReference type="PROSITE" id="PS00676">
    <property type="entry name" value="SIGMA54_INTERACT_2"/>
    <property type="match status" value="1"/>
</dbReference>
<evidence type="ECO:0000259" key="12">
    <source>
        <dbReference type="PROSITE" id="PS50045"/>
    </source>
</evidence>
<keyword evidence="8" id="KW-0238">DNA-binding</keyword>
<dbReference type="SMART" id="SM00382">
    <property type="entry name" value="AAA"/>
    <property type="match status" value="1"/>
</dbReference>
<dbReference type="Gene3D" id="1.10.8.60">
    <property type="match status" value="1"/>
</dbReference>
<dbReference type="FunFam" id="3.40.50.300:FF:000006">
    <property type="entry name" value="DNA-binding transcriptional regulator NtrC"/>
    <property type="match status" value="1"/>
</dbReference>
<dbReference type="GO" id="GO:0006355">
    <property type="term" value="P:regulation of DNA-templated transcription"/>
    <property type="evidence" value="ECO:0007669"/>
    <property type="project" value="InterPro"/>
</dbReference>
<gene>
    <name evidence="14" type="primary">atoC</name>
    <name evidence="14" type="ORF">SPIRO4BDMA_50971</name>
</gene>
<dbReference type="InterPro" id="IPR002078">
    <property type="entry name" value="Sigma_54_int"/>
</dbReference>
<evidence type="ECO:0000256" key="4">
    <source>
        <dbReference type="ARBA" id="ARBA00022741"/>
    </source>
</evidence>
<dbReference type="AlphaFoldDB" id="A0A3P3XT73"/>
<dbReference type="PANTHER" id="PTHR32071">
    <property type="entry name" value="TRANSCRIPTIONAL REGULATORY PROTEIN"/>
    <property type="match status" value="1"/>
</dbReference>
<evidence type="ECO:0000256" key="6">
    <source>
        <dbReference type="ARBA" id="ARBA00023012"/>
    </source>
</evidence>
<dbReference type="Gene3D" id="3.40.50.300">
    <property type="entry name" value="P-loop containing nucleotide triphosphate hydrolases"/>
    <property type="match status" value="1"/>
</dbReference>
<dbReference type="SMART" id="SM00448">
    <property type="entry name" value="REC"/>
    <property type="match status" value="1"/>
</dbReference>
<dbReference type="InterPro" id="IPR002197">
    <property type="entry name" value="HTH_Fis"/>
</dbReference>
<sequence length="467" mass="51980">MRATLLVVDDETNIREGLAQLFSMEGYEVRTAKDGIEAKTIVDRDDIDVVITDFKMGRMSGLDLLQYIVSTHPGIPVIILTAHGSVDKAVEAMRQGAFDFIAKPPNTDHLINLVHRALETRELYRTNIELKAEVESQRARSYIIGQAPSIKRIFDLIRKVAPTRASVLITGESGVGKELVADAIHNLSPRKDMPFIKVHCAALAESLLESELFGHEKGAFTGAAARKRGRFEMADGGTLFLDEIGEINQNVQIKILRVLQDRNFERVGGEDTLEVDVRLIAATNRDLKKEITEGRFREDLYYRLNVVNIHVPPLRERREDIPLLAMAFLKEFAEENGKQIEGFDPKARQALYSYDWPGNVRELRNCVESAVVMASGKLVVLDDLPPGPRSSAETRVISIPAFSSMEDAERILIAETLALAGGNKSKAAEILKIGRKTLYQKIEQYGIVTQDIDAATSSKKTEVPQDT</sequence>
<evidence type="ECO:0000256" key="11">
    <source>
        <dbReference type="PROSITE-ProRule" id="PRU00169"/>
    </source>
</evidence>
<reference evidence="14" key="1">
    <citation type="submission" date="2017-02" db="EMBL/GenBank/DDBJ databases">
        <authorList>
            <person name="Regsiter A."/>
            <person name="William W."/>
        </authorList>
    </citation>
    <scope>NUCLEOTIDE SEQUENCE</scope>
    <source>
        <strain evidence="14">BdmA 4</strain>
    </source>
</reference>
<proteinExistence type="predicted"/>
<dbReference type="Pfam" id="PF02954">
    <property type="entry name" value="HTH_8"/>
    <property type="match status" value="1"/>
</dbReference>
<dbReference type="GO" id="GO:0043565">
    <property type="term" value="F:sequence-specific DNA binding"/>
    <property type="evidence" value="ECO:0007669"/>
    <property type="project" value="InterPro"/>
</dbReference>
<name>A0A3P3XT73_9SPIR</name>
<dbReference type="Pfam" id="PF00158">
    <property type="entry name" value="Sigma54_activat"/>
    <property type="match status" value="1"/>
</dbReference>
<dbReference type="SUPFAM" id="SSF46689">
    <property type="entry name" value="Homeodomain-like"/>
    <property type="match status" value="1"/>
</dbReference>
<dbReference type="InterPro" id="IPR025662">
    <property type="entry name" value="Sigma_54_int_dom_ATP-bd_1"/>
</dbReference>
<dbReference type="InterPro" id="IPR025943">
    <property type="entry name" value="Sigma_54_int_dom_ATP-bd_2"/>
</dbReference>
<dbReference type="SUPFAM" id="SSF52540">
    <property type="entry name" value="P-loop containing nucleoside triphosphate hydrolases"/>
    <property type="match status" value="1"/>
</dbReference>
<organism evidence="14">
    <name type="scientific">uncultured spirochete</name>
    <dbReference type="NCBI Taxonomy" id="156406"/>
    <lineage>
        <taxon>Bacteria</taxon>
        <taxon>Pseudomonadati</taxon>
        <taxon>Spirochaetota</taxon>
        <taxon>Spirochaetia</taxon>
        <taxon>Spirochaetales</taxon>
        <taxon>environmental samples</taxon>
    </lineage>
</organism>
<dbReference type="Gene3D" id="3.40.50.2300">
    <property type="match status" value="1"/>
</dbReference>
<keyword evidence="2" id="KW-0963">Cytoplasm</keyword>
<dbReference type="PRINTS" id="PR01590">
    <property type="entry name" value="HTHFIS"/>
</dbReference>
<dbReference type="SUPFAM" id="SSF52172">
    <property type="entry name" value="CheY-like"/>
    <property type="match status" value="1"/>
</dbReference>
<keyword evidence="7" id="KW-0805">Transcription regulation</keyword>